<comment type="caution">
    <text evidence="6">The sequence shown here is derived from an EMBL/GenBank/DDBJ whole genome shotgun (WGS) entry which is preliminary data.</text>
</comment>
<sequence length="113" mass="12610">MTDIRPKPHLSGIQLQALREDLQEQLERRTRQLVGLQAEAQDGTGADGTWQELVVSMTAADRAVAEITRALERLEDGAYGRCAHCEAGIPFERLKIRPLARYCVACQRLHEAA</sequence>
<evidence type="ECO:0000256" key="2">
    <source>
        <dbReference type="ARBA" id="ARBA00022771"/>
    </source>
</evidence>
<reference evidence="7" key="1">
    <citation type="journal article" date="2019" name="Int. J. Syst. Evol. Microbiol.">
        <title>The Global Catalogue of Microorganisms (GCM) 10K type strain sequencing project: providing services to taxonomists for standard genome sequencing and annotation.</title>
        <authorList>
            <consortium name="The Broad Institute Genomics Platform"/>
            <consortium name="The Broad Institute Genome Sequencing Center for Infectious Disease"/>
            <person name="Wu L."/>
            <person name="Ma J."/>
        </authorList>
    </citation>
    <scope>NUCLEOTIDE SEQUENCE [LARGE SCALE GENOMIC DNA]</scope>
    <source>
        <strain evidence="7">JCM 3115</strain>
    </source>
</reference>
<dbReference type="Pfam" id="PF01258">
    <property type="entry name" value="zf-dskA_traR"/>
    <property type="match status" value="1"/>
</dbReference>
<evidence type="ECO:0000256" key="1">
    <source>
        <dbReference type="ARBA" id="ARBA00022723"/>
    </source>
</evidence>
<dbReference type="EMBL" id="BMQJ01000013">
    <property type="protein sequence ID" value="GGQ13704.1"/>
    <property type="molecule type" value="Genomic_DNA"/>
</dbReference>
<organism evidence="6 7">
    <name type="scientific">Streptosporangium pseudovulgare</name>
    <dbReference type="NCBI Taxonomy" id="35765"/>
    <lineage>
        <taxon>Bacteria</taxon>
        <taxon>Bacillati</taxon>
        <taxon>Actinomycetota</taxon>
        <taxon>Actinomycetes</taxon>
        <taxon>Streptosporangiales</taxon>
        <taxon>Streptosporangiaceae</taxon>
        <taxon>Streptosporangium</taxon>
    </lineage>
</organism>
<evidence type="ECO:0000313" key="7">
    <source>
        <dbReference type="Proteomes" id="UP000611554"/>
    </source>
</evidence>
<evidence type="ECO:0000313" key="6">
    <source>
        <dbReference type="EMBL" id="GGQ13704.1"/>
    </source>
</evidence>
<dbReference type="InterPro" id="IPR000962">
    <property type="entry name" value="Znf_DskA_TraR"/>
</dbReference>
<dbReference type="Gene3D" id="1.20.120.910">
    <property type="entry name" value="DksA, coiled-coil domain"/>
    <property type="match status" value="1"/>
</dbReference>
<dbReference type="PANTHER" id="PTHR33823:SF4">
    <property type="entry name" value="GENERAL STRESS PROTEIN 16O"/>
    <property type="match status" value="1"/>
</dbReference>
<protein>
    <submittedName>
        <fullName evidence="6">Molecular chaperone DnaK</fullName>
    </submittedName>
</protein>
<gene>
    <name evidence="6" type="ORF">GCM10010140_49800</name>
</gene>
<dbReference type="PROSITE" id="PS51128">
    <property type="entry name" value="ZF_DKSA_2"/>
    <property type="match status" value="1"/>
</dbReference>
<keyword evidence="2" id="KW-0863">Zinc-finger</keyword>
<accession>A0ABQ2R5L0</accession>
<feature type="zinc finger region" description="dksA C4-type" evidence="4">
    <location>
        <begin position="82"/>
        <end position="106"/>
    </location>
</feature>
<proteinExistence type="predicted"/>
<keyword evidence="1" id="KW-0479">Metal-binding</keyword>
<keyword evidence="3" id="KW-0862">Zinc</keyword>
<feature type="domain" description="Zinc finger DksA/TraR C4-type" evidence="5">
    <location>
        <begin position="77"/>
        <end position="111"/>
    </location>
</feature>
<evidence type="ECO:0000259" key="5">
    <source>
        <dbReference type="Pfam" id="PF01258"/>
    </source>
</evidence>
<name>A0ABQ2R5L0_9ACTN</name>
<evidence type="ECO:0000256" key="3">
    <source>
        <dbReference type="ARBA" id="ARBA00022833"/>
    </source>
</evidence>
<evidence type="ECO:0000256" key="4">
    <source>
        <dbReference type="PROSITE-ProRule" id="PRU00510"/>
    </source>
</evidence>
<dbReference type="Proteomes" id="UP000611554">
    <property type="component" value="Unassembled WGS sequence"/>
</dbReference>
<keyword evidence="7" id="KW-1185">Reference proteome</keyword>
<dbReference type="PANTHER" id="PTHR33823">
    <property type="entry name" value="RNA POLYMERASE-BINDING TRANSCRIPTION FACTOR DKSA-RELATED"/>
    <property type="match status" value="1"/>
</dbReference>
<dbReference type="SUPFAM" id="SSF57716">
    <property type="entry name" value="Glucocorticoid receptor-like (DNA-binding domain)"/>
    <property type="match status" value="1"/>
</dbReference>
<dbReference type="RefSeq" id="WP_189248883.1">
    <property type="nucleotide sequence ID" value="NZ_BMQJ01000013.1"/>
</dbReference>